<evidence type="ECO:0000313" key="1">
    <source>
        <dbReference type="EnsemblProtists" id="EOD15875"/>
    </source>
</evidence>
<dbReference type="RefSeq" id="XP_005768304.1">
    <property type="nucleotide sequence ID" value="XM_005768247.1"/>
</dbReference>
<organism evidence="1 2">
    <name type="scientific">Emiliania huxleyi (strain CCMP1516)</name>
    <dbReference type="NCBI Taxonomy" id="280463"/>
    <lineage>
        <taxon>Eukaryota</taxon>
        <taxon>Haptista</taxon>
        <taxon>Haptophyta</taxon>
        <taxon>Prymnesiophyceae</taxon>
        <taxon>Isochrysidales</taxon>
        <taxon>Noelaerhabdaceae</taxon>
        <taxon>Emiliania</taxon>
    </lineage>
</organism>
<protein>
    <submittedName>
        <fullName evidence="1">Uncharacterized protein</fullName>
    </submittedName>
</protein>
<dbReference type="HOGENOM" id="CLU_2872343_0_0_1"/>
<accession>A0A0D3IX90</accession>
<dbReference type="Proteomes" id="UP000013827">
    <property type="component" value="Unassembled WGS sequence"/>
</dbReference>
<proteinExistence type="predicted"/>
<keyword evidence="2" id="KW-1185">Reference proteome</keyword>
<reference evidence="1" key="2">
    <citation type="submission" date="2024-10" db="UniProtKB">
        <authorList>
            <consortium name="EnsemblProtists"/>
        </authorList>
    </citation>
    <scope>IDENTIFICATION</scope>
</reference>
<dbReference type="PaxDb" id="2903-EOD15875"/>
<dbReference type="GeneID" id="17262022"/>
<dbReference type="KEGG" id="ehx:EMIHUDRAFT_245479"/>
<sequence length="64" mass="7045">MLTEGTGPMTVIAHQAFLLWSHCLCKTLHTYTLDAIGLARVGTLSFSHPSFGVYVFYLFKSHGA</sequence>
<dbReference type="EnsemblProtists" id="EOD15875">
    <property type="protein sequence ID" value="EOD15875"/>
    <property type="gene ID" value="EMIHUDRAFT_245479"/>
</dbReference>
<evidence type="ECO:0000313" key="2">
    <source>
        <dbReference type="Proteomes" id="UP000013827"/>
    </source>
</evidence>
<name>A0A0D3IX90_EMIH1</name>
<reference evidence="2" key="1">
    <citation type="journal article" date="2013" name="Nature">
        <title>Pan genome of the phytoplankton Emiliania underpins its global distribution.</title>
        <authorList>
            <person name="Read B.A."/>
            <person name="Kegel J."/>
            <person name="Klute M.J."/>
            <person name="Kuo A."/>
            <person name="Lefebvre S.C."/>
            <person name="Maumus F."/>
            <person name="Mayer C."/>
            <person name="Miller J."/>
            <person name="Monier A."/>
            <person name="Salamov A."/>
            <person name="Young J."/>
            <person name="Aguilar M."/>
            <person name="Claverie J.M."/>
            <person name="Frickenhaus S."/>
            <person name="Gonzalez K."/>
            <person name="Herman E.K."/>
            <person name="Lin Y.C."/>
            <person name="Napier J."/>
            <person name="Ogata H."/>
            <person name="Sarno A.F."/>
            <person name="Shmutz J."/>
            <person name="Schroeder D."/>
            <person name="de Vargas C."/>
            <person name="Verret F."/>
            <person name="von Dassow P."/>
            <person name="Valentin K."/>
            <person name="Van de Peer Y."/>
            <person name="Wheeler G."/>
            <person name="Dacks J.B."/>
            <person name="Delwiche C.F."/>
            <person name="Dyhrman S.T."/>
            <person name="Glockner G."/>
            <person name="John U."/>
            <person name="Richards T."/>
            <person name="Worden A.Z."/>
            <person name="Zhang X."/>
            <person name="Grigoriev I.V."/>
            <person name="Allen A.E."/>
            <person name="Bidle K."/>
            <person name="Borodovsky M."/>
            <person name="Bowler C."/>
            <person name="Brownlee C."/>
            <person name="Cock J.M."/>
            <person name="Elias M."/>
            <person name="Gladyshev V.N."/>
            <person name="Groth M."/>
            <person name="Guda C."/>
            <person name="Hadaegh A."/>
            <person name="Iglesias-Rodriguez M.D."/>
            <person name="Jenkins J."/>
            <person name="Jones B.M."/>
            <person name="Lawson T."/>
            <person name="Leese F."/>
            <person name="Lindquist E."/>
            <person name="Lobanov A."/>
            <person name="Lomsadze A."/>
            <person name="Malik S.B."/>
            <person name="Marsh M.E."/>
            <person name="Mackinder L."/>
            <person name="Mock T."/>
            <person name="Mueller-Roeber B."/>
            <person name="Pagarete A."/>
            <person name="Parker M."/>
            <person name="Probert I."/>
            <person name="Quesneville H."/>
            <person name="Raines C."/>
            <person name="Rensing S.A."/>
            <person name="Riano-Pachon D.M."/>
            <person name="Richier S."/>
            <person name="Rokitta S."/>
            <person name="Shiraiwa Y."/>
            <person name="Soanes D.M."/>
            <person name="van der Giezen M."/>
            <person name="Wahlund T.M."/>
            <person name="Williams B."/>
            <person name="Wilson W."/>
            <person name="Wolfe G."/>
            <person name="Wurch L.L."/>
        </authorList>
    </citation>
    <scope>NUCLEOTIDE SEQUENCE</scope>
</reference>
<dbReference type="AlphaFoldDB" id="A0A0D3IX90"/>